<sequence>MVVRRSTQHKSIDFVISTLPERFTQIELSGGIHQLAAYMVDLTAHLRRELNLAQGQEPPTCEVMRAIGAPASEWYRQMLTAAP</sequence>
<protein>
    <submittedName>
        <fullName evidence="1">Uncharacterized protein</fullName>
    </submittedName>
</protein>
<dbReference type="Proteomes" id="UP000045782">
    <property type="component" value="Unassembled WGS sequence"/>
</dbReference>
<dbReference type="EMBL" id="CSWP01000002">
    <property type="protein sequence ID" value="CPV43055.1"/>
    <property type="molecule type" value="Genomic_DNA"/>
</dbReference>
<accession>A0A0U0ZKW9</accession>
<dbReference type="AlphaFoldDB" id="A0A0U0ZKW9"/>
<name>A0A0U0ZKW9_9MYCO</name>
<gene>
    <name evidence="1" type="ORF">ERS075579_01453</name>
</gene>
<reference evidence="1 2" key="1">
    <citation type="submission" date="2015-03" db="EMBL/GenBank/DDBJ databases">
        <authorList>
            <person name="Murphy D."/>
        </authorList>
    </citation>
    <scope>NUCLEOTIDE SEQUENCE [LARGE SCALE GENOMIC DNA]</scope>
    <source>
        <strain evidence="1 2">PAP088</strain>
    </source>
</reference>
<organism evidence="1 2">
    <name type="scientific">Mycobacteroides abscessus</name>
    <dbReference type="NCBI Taxonomy" id="36809"/>
    <lineage>
        <taxon>Bacteria</taxon>
        <taxon>Bacillati</taxon>
        <taxon>Actinomycetota</taxon>
        <taxon>Actinomycetes</taxon>
        <taxon>Mycobacteriales</taxon>
        <taxon>Mycobacteriaceae</taxon>
        <taxon>Mycobacteroides</taxon>
    </lineage>
</organism>
<evidence type="ECO:0000313" key="1">
    <source>
        <dbReference type="EMBL" id="CPV43055.1"/>
    </source>
</evidence>
<evidence type="ECO:0000313" key="2">
    <source>
        <dbReference type="Proteomes" id="UP000045782"/>
    </source>
</evidence>
<proteinExistence type="predicted"/>